<dbReference type="SUPFAM" id="SSF46689">
    <property type="entry name" value="Homeodomain-like"/>
    <property type="match status" value="5"/>
</dbReference>
<feature type="DNA-binding region" description="Homeobox" evidence="4">
    <location>
        <begin position="235"/>
        <end position="277"/>
    </location>
</feature>
<keyword evidence="9" id="KW-1185">Reference proteome</keyword>
<reference evidence="8 9" key="1">
    <citation type="submission" date="2021-04" db="EMBL/GenBank/DDBJ databases">
        <authorList>
            <person name="Bliznina A."/>
        </authorList>
    </citation>
    <scope>NUCLEOTIDE SEQUENCE [LARGE SCALE GENOMIC DNA]</scope>
</reference>
<dbReference type="Pfam" id="PF00046">
    <property type="entry name" value="Homeodomain"/>
    <property type="match status" value="2"/>
</dbReference>
<feature type="DNA-binding region" description="Homeobox" evidence="4">
    <location>
        <begin position="110"/>
        <end position="169"/>
    </location>
</feature>
<feature type="DNA-binding region" description="Homeobox" evidence="4">
    <location>
        <begin position="55"/>
        <end position="114"/>
    </location>
</feature>
<keyword evidence="3 4" id="KW-0539">Nucleus</keyword>
<evidence type="ECO:0000313" key="8">
    <source>
        <dbReference type="EMBL" id="CAG5095309.1"/>
    </source>
</evidence>
<dbReference type="CDD" id="cd00086">
    <property type="entry name" value="homeodomain"/>
    <property type="match status" value="5"/>
</dbReference>
<evidence type="ECO:0000256" key="2">
    <source>
        <dbReference type="ARBA" id="ARBA00023155"/>
    </source>
</evidence>
<dbReference type="InterPro" id="IPR008422">
    <property type="entry name" value="KN_HD"/>
</dbReference>
<feature type="compositionally biased region" description="Basic and acidic residues" evidence="6">
    <location>
        <begin position="318"/>
        <end position="331"/>
    </location>
</feature>
<gene>
    <name evidence="8" type="ORF">OKIOD_LOCUS5686</name>
</gene>
<evidence type="ECO:0000256" key="3">
    <source>
        <dbReference type="ARBA" id="ARBA00023242"/>
    </source>
</evidence>
<evidence type="ECO:0000256" key="6">
    <source>
        <dbReference type="SAM" id="MobiDB-lite"/>
    </source>
</evidence>
<feature type="compositionally biased region" description="Polar residues" evidence="6">
    <location>
        <begin position="334"/>
        <end position="350"/>
    </location>
</feature>
<evidence type="ECO:0000256" key="4">
    <source>
        <dbReference type="PROSITE-ProRule" id="PRU00108"/>
    </source>
</evidence>
<dbReference type="Gene3D" id="1.10.10.60">
    <property type="entry name" value="Homeodomain-like"/>
    <property type="match status" value="5"/>
</dbReference>
<feature type="domain" description="Homeobox" evidence="7">
    <location>
        <begin position="19"/>
        <end position="60"/>
    </location>
</feature>
<evidence type="ECO:0000259" key="7">
    <source>
        <dbReference type="PROSITE" id="PS50071"/>
    </source>
</evidence>
<dbReference type="Proteomes" id="UP001158576">
    <property type="component" value="Chromosome XSR"/>
</dbReference>
<name>A0ABN7S9F2_OIKDI</name>
<organism evidence="8 9">
    <name type="scientific">Oikopleura dioica</name>
    <name type="common">Tunicate</name>
    <dbReference type="NCBI Taxonomy" id="34765"/>
    <lineage>
        <taxon>Eukaryota</taxon>
        <taxon>Metazoa</taxon>
        <taxon>Chordata</taxon>
        <taxon>Tunicata</taxon>
        <taxon>Appendicularia</taxon>
        <taxon>Copelata</taxon>
        <taxon>Oikopleuridae</taxon>
        <taxon>Oikopleura</taxon>
    </lineage>
</organism>
<comment type="subcellular location">
    <subcellularLocation>
        <location evidence="4 5">Nucleus</location>
    </subcellularLocation>
</comment>
<dbReference type="InterPro" id="IPR044977">
    <property type="entry name" value="RLT1-3"/>
</dbReference>
<dbReference type="InterPro" id="IPR001356">
    <property type="entry name" value="HD"/>
</dbReference>
<feature type="DNA-binding region" description="Homeobox" evidence="4">
    <location>
        <begin position="21"/>
        <end position="61"/>
    </location>
</feature>
<protein>
    <submittedName>
        <fullName evidence="8">Oidioi.mRNA.OKI2018_I69.XSR.g14128.t1.cds</fullName>
    </submittedName>
</protein>
<accession>A0ABN7S9F2</accession>
<keyword evidence="2 4" id="KW-0371">Homeobox</keyword>
<dbReference type="PROSITE" id="PS50071">
    <property type="entry name" value="HOMEOBOX_2"/>
    <property type="match status" value="5"/>
</dbReference>
<dbReference type="EMBL" id="OU015569">
    <property type="protein sequence ID" value="CAG5095309.1"/>
    <property type="molecule type" value="Genomic_DNA"/>
</dbReference>
<feature type="domain" description="Homeobox" evidence="7">
    <location>
        <begin position="181"/>
        <end position="220"/>
    </location>
</feature>
<feature type="domain" description="Homeobox" evidence="7">
    <location>
        <begin position="53"/>
        <end position="113"/>
    </location>
</feature>
<feature type="domain" description="Homeobox" evidence="7">
    <location>
        <begin position="233"/>
        <end position="276"/>
    </location>
</feature>
<proteinExistence type="predicted"/>
<evidence type="ECO:0000256" key="5">
    <source>
        <dbReference type="RuleBase" id="RU000682"/>
    </source>
</evidence>
<feature type="region of interest" description="Disordered" evidence="6">
    <location>
        <begin position="300"/>
        <end position="382"/>
    </location>
</feature>
<feature type="DNA-binding region" description="Homeobox" evidence="4">
    <location>
        <begin position="183"/>
        <end position="221"/>
    </location>
</feature>
<dbReference type="Pfam" id="PF05920">
    <property type="entry name" value="Homeobox_KN"/>
    <property type="match status" value="2"/>
</dbReference>
<feature type="domain" description="Homeobox" evidence="7">
    <location>
        <begin position="108"/>
        <end position="168"/>
    </location>
</feature>
<dbReference type="PANTHER" id="PTHR36968">
    <property type="entry name" value="HOMEOBOX-DDT DOMAIN PROTEIN RLT2"/>
    <property type="match status" value="1"/>
</dbReference>
<sequence length="398" mass="46991">MPKIKPNSEADEYTKKMTEFLKENPYPSDAQLKDISERMGKSKMQIYMWFANNRRKHGINKKNNEHYEEMNELFVKNPYPSDSQMKKIAEKLGKSEEQIQTWFANNRHKHGIRKESKTDEYTEKMNELFKKNPYPSASEVKKISKKMGKSEKQIYSWFSNNRQKHGIRKSKIEKDEFNEKMTELLMKNPYPSASEMKKIAKTVNKSQKQIYIWFVNNRHKHCIHKKTISNKKLLNAWRKNKHPSPRLCKQLASEIGRSERYVSYWFWKKRREGMNNPSETTDEEEEFTVGIKKELLTPEKKVRGLRKESSENSSEEDDLKRERKPPLKEPELETQNVSSGKNDDWTSAQNLGGVAKSSDDLADVEEENIAHGRSGTVENSFRHESTTSYSKYYFFTKI</sequence>
<evidence type="ECO:0000313" key="9">
    <source>
        <dbReference type="Proteomes" id="UP001158576"/>
    </source>
</evidence>
<evidence type="ECO:0000256" key="1">
    <source>
        <dbReference type="ARBA" id="ARBA00023125"/>
    </source>
</evidence>
<dbReference type="SMART" id="SM00389">
    <property type="entry name" value="HOX"/>
    <property type="match status" value="4"/>
</dbReference>
<feature type="compositionally biased region" description="Basic and acidic residues" evidence="6">
    <location>
        <begin position="300"/>
        <end position="310"/>
    </location>
</feature>
<dbReference type="InterPro" id="IPR009057">
    <property type="entry name" value="Homeodomain-like_sf"/>
</dbReference>
<dbReference type="PANTHER" id="PTHR36968:SF5">
    <property type="entry name" value="HOMEOBOX-DDT DOMAIN PROTEIN RLT2"/>
    <property type="match status" value="1"/>
</dbReference>
<keyword evidence="1 4" id="KW-0238">DNA-binding</keyword>